<feature type="region of interest" description="Disordered" evidence="1">
    <location>
        <begin position="74"/>
        <end position="109"/>
    </location>
</feature>
<sequence length="109" mass="11001">MLAHSATSHPIGAMNNSGSSVPVSSAGFGPGAFALPQPGSNGLTVYSANIMTGQPPVGHGGPYAQLHSHPATFGPLVWNSGSNVPAPSQSSVGNTPSYRVYDPPDSTMR</sequence>
<gene>
    <name evidence="2" type="ORF">PXEA_LOCUS12998</name>
</gene>
<comment type="caution">
    <text evidence="2">The sequence shown here is derived from an EMBL/GenBank/DDBJ whole genome shotgun (WGS) entry which is preliminary data.</text>
</comment>
<evidence type="ECO:0000313" key="3">
    <source>
        <dbReference type="Proteomes" id="UP000784294"/>
    </source>
</evidence>
<accession>A0A3S5ALE3</accession>
<feature type="region of interest" description="Disordered" evidence="1">
    <location>
        <begin position="1"/>
        <end position="21"/>
    </location>
</feature>
<name>A0A3S5ALE3_9PLAT</name>
<dbReference type="Proteomes" id="UP000784294">
    <property type="component" value="Unassembled WGS sequence"/>
</dbReference>
<reference evidence="2" key="1">
    <citation type="submission" date="2018-11" db="EMBL/GenBank/DDBJ databases">
        <authorList>
            <consortium name="Pathogen Informatics"/>
        </authorList>
    </citation>
    <scope>NUCLEOTIDE SEQUENCE</scope>
</reference>
<protein>
    <submittedName>
        <fullName evidence="2">Uncharacterized protein</fullName>
    </submittedName>
</protein>
<evidence type="ECO:0000313" key="2">
    <source>
        <dbReference type="EMBL" id="VEL19558.1"/>
    </source>
</evidence>
<organism evidence="2 3">
    <name type="scientific">Protopolystoma xenopodis</name>
    <dbReference type="NCBI Taxonomy" id="117903"/>
    <lineage>
        <taxon>Eukaryota</taxon>
        <taxon>Metazoa</taxon>
        <taxon>Spiralia</taxon>
        <taxon>Lophotrochozoa</taxon>
        <taxon>Platyhelminthes</taxon>
        <taxon>Monogenea</taxon>
        <taxon>Polyopisthocotylea</taxon>
        <taxon>Polystomatidea</taxon>
        <taxon>Polystomatidae</taxon>
        <taxon>Protopolystoma</taxon>
    </lineage>
</organism>
<keyword evidence="3" id="KW-1185">Reference proteome</keyword>
<proteinExistence type="predicted"/>
<feature type="compositionally biased region" description="Polar residues" evidence="1">
    <location>
        <begin position="79"/>
        <end position="97"/>
    </location>
</feature>
<dbReference type="EMBL" id="CAAALY010042111">
    <property type="protein sequence ID" value="VEL19558.1"/>
    <property type="molecule type" value="Genomic_DNA"/>
</dbReference>
<dbReference type="AlphaFoldDB" id="A0A3S5ALE3"/>
<evidence type="ECO:0000256" key="1">
    <source>
        <dbReference type="SAM" id="MobiDB-lite"/>
    </source>
</evidence>